<dbReference type="InterPro" id="IPR025371">
    <property type="entry name" value="BT_3044-like_C"/>
</dbReference>
<dbReference type="Gene3D" id="2.60.40.1740">
    <property type="entry name" value="hypothetical protein (bacova_03559)"/>
    <property type="match status" value="1"/>
</dbReference>
<evidence type="ECO:0000259" key="2">
    <source>
        <dbReference type="Pfam" id="PF16343"/>
    </source>
</evidence>
<evidence type="ECO:0000313" key="3">
    <source>
        <dbReference type="EMBL" id="PUV22876.1"/>
    </source>
</evidence>
<evidence type="ECO:0000259" key="1">
    <source>
        <dbReference type="Pfam" id="PF14274"/>
    </source>
</evidence>
<accession>A0A363NPZ3</accession>
<dbReference type="Pfam" id="PF16343">
    <property type="entry name" value="DUF4973"/>
    <property type="match status" value="1"/>
</dbReference>
<keyword evidence="4" id="KW-1185">Reference proteome</keyword>
<dbReference type="InterPro" id="IPR032509">
    <property type="entry name" value="DUF4973"/>
</dbReference>
<evidence type="ECO:0008006" key="5">
    <source>
        <dbReference type="Google" id="ProtNLM"/>
    </source>
</evidence>
<evidence type="ECO:0000313" key="4">
    <source>
        <dbReference type="Proteomes" id="UP000250831"/>
    </source>
</evidence>
<sequence length="333" mass="38781">MKKLHIYILTMALALFQTGCNDEWEEELYTQMVSFKAPIGSEGVSEVYLRYNKTGEVTYKLPIILSGSRENDKDIYVKVDVDSDTLATFNQEKYQYRKDLYFKQLPRQFFALPNESCLIPKGAHTENYPIRFKFDNLDLVERYVLPLSIQEDPTYVTNNRKGWRKALLYVKPFNNYSGNYSATSMNVYADGQTKNPLVSSVRTSWVVDEKAVFFYAGVLEEKSEDRGRYKIIMEFMEPSEDVNGIKSGTLHVYAADKSINFEMLGQPTYQLREIADATKKYLVKQYCTVYLKYKYDDITTMPSVPMRYRAEGSMTMERSRNTLIPDEDQAIQW</sequence>
<dbReference type="Gene3D" id="2.40.128.440">
    <property type="entry name" value="Uncharacterised protein PF14274, DUF4361"/>
    <property type="match status" value="1"/>
</dbReference>
<organism evidence="3 4">
    <name type="scientific">Sphingobacterium athyrii</name>
    <dbReference type="NCBI Taxonomy" id="2152717"/>
    <lineage>
        <taxon>Bacteria</taxon>
        <taxon>Pseudomonadati</taxon>
        <taxon>Bacteroidota</taxon>
        <taxon>Sphingobacteriia</taxon>
        <taxon>Sphingobacteriales</taxon>
        <taxon>Sphingobacteriaceae</taxon>
        <taxon>Sphingobacterium</taxon>
    </lineage>
</organism>
<comment type="caution">
    <text evidence="3">The sequence shown here is derived from an EMBL/GenBank/DDBJ whole genome shotgun (WGS) entry which is preliminary data.</text>
</comment>
<dbReference type="Proteomes" id="UP000250831">
    <property type="component" value="Unassembled WGS sequence"/>
</dbReference>
<dbReference type="AlphaFoldDB" id="A0A363NPZ3"/>
<dbReference type="OrthoDB" id="628107at2"/>
<dbReference type="Pfam" id="PF14274">
    <property type="entry name" value="BT_3044-like_C"/>
    <property type="match status" value="1"/>
</dbReference>
<name>A0A363NPZ3_9SPHI</name>
<proteinExistence type="predicted"/>
<protein>
    <recommendedName>
        <fullName evidence="5">DUF4973 domain-containing protein</fullName>
    </recommendedName>
</protein>
<feature type="domain" description="DUF4973" evidence="2">
    <location>
        <begin position="24"/>
        <end position="153"/>
    </location>
</feature>
<feature type="domain" description="BT-3044-like C-terminal" evidence="1">
    <location>
        <begin position="164"/>
        <end position="315"/>
    </location>
</feature>
<gene>
    <name evidence="3" type="ORF">DCO56_18305</name>
</gene>
<dbReference type="EMBL" id="QCXX01000005">
    <property type="protein sequence ID" value="PUV22876.1"/>
    <property type="molecule type" value="Genomic_DNA"/>
</dbReference>
<reference evidence="3 4" key="1">
    <citation type="submission" date="2018-04" db="EMBL/GenBank/DDBJ databases">
        <title>Sphingobacterium sp. M46 Genome.</title>
        <authorList>
            <person name="Cheng J."/>
            <person name="Li Y."/>
        </authorList>
    </citation>
    <scope>NUCLEOTIDE SEQUENCE [LARGE SCALE GENOMIC DNA]</scope>
    <source>
        <strain evidence="3 4">M46</strain>
    </source>
</reference>
<dbReference type="RefSeq" id="WP_108635211.1">
    <property type="nucleotide sequence ID" value="NZ_QCXX01000005.1"/>
</dbReference>